<keyword evidence="3" id="KW-1185">Reference proteome</keyword>
<feature type="region of interest" description="Disordered" evidence="1">
    <location>
        <begin position="76"/>
        <end position="152"/>
    </location>
</feature>
<gene>
    <name evidence="2" type="ORF">CONPUDRAFT_150532</name>
</gene>
<evidence type="ECO:0000313" key="2">
    <source>
        <dbReference type="EMBL" id="EIW85751.1"/>
    </source>
</evidence>
<proteinExistence type="predicted"/>
<name>A0A5M3N4B7_CONPW</name>
<evidence type="ECO:0000313" key="3">
    <source>
        <dbReference type="Proteomes" id="UP000053558"/>
    </source>
</evidence>
<dbReference type="AlphaFoldDB" id="A0A5M3N4B7"/>
<sequence>MTNPNAPTRPVTLASGQMGTVIPPMYTGSDPEAMAAKFGDLQISSASSLSNLSESFETPDVDMTTLTEPDLGIAAVAASTSHDNTRCAAAPHSANSEETPLKKDAPASSLPDKGNKRGKYDSDSDSSGEELRKKRHNRTAKQRSHWASYDEKSYSLSEIEEGEFEFTDSDGNEFEPYLINNKQRRAWEKRLAERKRTSWDDVVAKRARIPKKGCCAQHPA</sequence>
<feature type="region of interest" description="Disordered" evidence="1">
    <location>
        <begin position="1"/>
        <end position="20"/>
    </location>
</feature>
<dbReference type="Proteomes" id="UP000053558">
    <property type="component" value="Unassembled WGS sequence"/>
</dbReference>
<protein>
    <submittedName>
        <fullName evidence="2">Uncharacterized protein</fullName>
    </submittedName>
</protein>
<organism evidence="2 3">
    <name type="scientific">Coniophora puteana (strain RWD-64-598)</name>
    <name type="common">Brown rot fungus</name>
    <dbReference type="NCBI Taxonomy" id="741705"/>
    <lineage>
        <taxon>Eukaryota</taxon>
        <taxon>Fungi</taxon>
        <taxon>Dikarya</taxon>
        <taxon>Basidiomycota</taxon>
        <taxon>Agaricomycotina</taxon>
        <taxon>Agaricomycetes</taxon>
        <taxon>Agaricomycetidae</taxon>
        <taxon>Boletales</taxon>
        <taxon>Coniophorineae</taxon>
        <taxon>Coniophoraceae</taxon>
        <taxon>Coniophora</taxon>
    </lineage>
</organism>
<reference evidence="3" key="1">
    <citation type="journal article" date="2012" name="Science">
        <title>The Paleozoic origin of enzymatic lignin decomposition reconstructed from 31 fungal genomes.</title>
        <authorList>
            <person name="Floudas D."/>
            <person name="Binder M."/>
            <person name="Riley R."/>
            <person name="Barry K."/>
            <person name="Blanchette R.A."/>
            <person name="Henrissat B."/>
            <person name="Martinez A.T."/>
            <person name="Otillar R."/>
            <person name="Spatafora J.W."/>
            <person name="Yadav J.S."/>
            <person name="Aerts A."/>
            <person name="Benoit I."/>
            <person name="Boyd A."/>
            <person name="Carlson A."/>
            <person name="Copeland A."/>
            <person name="Coutinho P.M."/>
            <person name="de Vries R.P."/>
            <person name="Ferreira P."/>
            <person name="Findley K."/>
            <person name="Foster B."/>
            <person name="Gaskell J."/>
            <person name="Glotzer D."/>
            <person name="Gorecki P."/>
            <person name="Heitman J."/>
            <person name="Hesse C."/>
            <person name="Hori C."/>
            <person name="Igarashi K."/>
            <person name="Jurgens J.A."/>
            <person name="Kallen N."/>
            <person name="Kersten P."/>
            <person name="Kohler A."/>
            <person name="Kuees U."/>
            <person name="Kumar T.K.A."/>
            <person name="Kuo A."/>
            <person name="LaButti K."/>
            <person name="Larrondo L.F."/>
            <person name="Lindquist E."/>
            <person name="Ling A."/>
            <person name="Lombard V."/>
            <person name="Lucas S."/>
            <person name="Lundell T."/>
            <person name="Martin R."/>
            <person name="McLaughlin D.J."/>
            <person name="Morgenstern I."/>
            <person name="Morin E."/>
            <person name="Murat C."/>
            <person name="Nagy L.G."/>
            <person name="Nolan M."/>
            <person name="Ohm R.A."/>
            <person name="Patyshakuliyeva A."/>
            <person name="Rokas A."/>
            <person name="Ruiz-Duenas F.J."/>
            <person name="Sabat G."/>
            <person name="Salamov A."/>
            <person name="Samejima M."/>
            <person name="Schmutz J."/>
            <person name="Slot J.C."/>
            <person name="St John F."/>
            <person name="Stenlid J."/>
            <person name="Sun H."/>
            <person name="Sun S."/>
            <person name="Syed K."/>
            <person name="Tsang A."/>
            <person name="Wiebenga A."/>
            <person name="Young D."/>
            <person name="Pisabarro A."/>
            <person name="Eastwood D.C."/>
            <person name="Martin F."/>
            <person name="Cullen D."/>
            <person name="Grigoriev I.V."/>
            <person name="Hibbett D.S."/>
        </authorList>
    </citation>
    <scope>NUCLEOTIDE SEQUENCE [LARGE SCALE GENOMIC DNA]</scope>
    <source>
        <strain evidence="3">RWD-64-598 SS2</strain>
    </source>
</reference>
<dbReference type="EMBL" id="JH711574">
    <property type="protein sequence ID" value="EIW85751.1"/>
    <property type="molecule type" value="Genomic_DNA"/>
</dbReference>
<dbReference type="RefSeq" id="XP_007765139.1">
    <property type="nucleotide sequence ID" value="XM_007766949.1"/>
</dbReference>
<dbReference type="KEGG" id="cput:CONPUDRAFT_150532"/>
<evidence type="ECO:0000256" key="1">
    <source>
        <dbReference type="SAM" id="MobiDB-lite"/>
    </source>
</evidence>
<dbReference type="GeneID" id="19202704"/>
<feature type="compositionally biased region" description="Basic and acidic residues" evidence="1">
    <location>
        <begin position="113"/>
        <end position="122"/>
    </location>
</feature>
<comment type="caution">
    <text evidence="2">The sequence shown here is derived from an EMBL/GenBank/DDBJ whole genome shotgun (WGS) entry which is preliminary data.</text>
</comment>
<feature type="compositionally biased region" description="Basic residues" evidence="1">
    <location>
        <begin position="133"/>
        <end position="144"/>
    </location>
</feature>
<accession>A0A5M3N4B7</accession>